<dbReference type="Pfam" id="PF12525">
    <property type="entry name" value="DUF3726"/>
    <property type="match status" value="1"/>
</dbReference>
<name>A0AAW9RMB3_9HYPH</name>
<organism evidence="2 3">
    <name type="scientific">Microbaculum marinum</name>
    <dbReference type="NCBI Taxonomy" id="1764581"/>
    <lineage>
        <taxon>Bacteria</taxon>
        <taxon>Pseudomonadati</taxon>
        <taxon>Pseudomonadota</taxon>
        <taxon>Alphaproteobacteria</taxon>
        <taxon>Hyphomicrobiales</taxon>
        <taxon>Tepidamorphaceae</taxon>
        <taxon>Microbaculum</taxon>
    </lineage>
</organism>
<dbReference type="EMBL" id="JAZHOF010000001">
    <property type="protein sequence ID" value="MEJ8569970.1"/>
    <property type="molecule type" value="Genomic_DNA"/>
</dbReference>
<feature type="region of interest" description="Disordered" evidence="1">
    <location>
        <begin position="155"/>
        <end position="174"/>
    </location>
</feature>
<sequence length="212" mass="20885">MRRSLNEIEVALRKAAVGAGLPFGQAEDIGEAGAWLCAHGHDGIGACLAALGGSRPEAAAAIRLDGTSTVPEARVAWTGPSALDLLLADEELAEIAFTGIDAPLLLAGCAGVAAAAGGTCFDLRFPTGCTVSIGPGGLAVSGPLPPAGADAVLTRRGHAGSRPRTPQTSPAEGAEVGEAAWVEVLALAALTYVPASEASRATGAGAGDIDND</sequence>
<keyword evidence="3" id="KW-1185">Reference proteome</keyword>
<accession>A0AAW9RMB3</accession>
<evidence type="ECO:0000313" key="2">
    <source>
        <dbReference type="EMBL" id="MEJ8569970.1"/>
    </source>
</evidence>
<dbReference type="Proteomes" id="UP001378188">
    <property type="component" value="Unassembled WGS sequence"/>
</dbReference>
<dbReference type="AlphaFoldDB" id="A0AAW9RMB3"/>
<dbReference type="RefSeq" id="WP_340327711.1">
    <property type="nucleotide sequence ID" value="NZ_JAZHOF010000001.1"/>
</dbReference>
<evidence type="ECO:0000313" key="3">
    <source>
        <dbReference type="Proteomes" id="UP001378188"/>
    </source>
</evidence>
<gene>
    <name evidence="2" type="ORF">V3328_00690</name>
</gene>
<proteinExistence type="predicted"/>
<comment type="caution">
    <text evidence="2">The sequence shown here is derived from an EMBL/GenBank/DDBJ whole genome shotgun (WGS) entry which is preliminary data.</text>
</comment>
<evidence type="ECO:0000256" key="1">
    <source>
        <dbReference type="SAM" id="MobiDB-lite"/>
    </source>
</evidence>
<reference evidence="2 3" key="1">
    <citation type="submission" date="2024-02" db="EMBL/GenBank/DDBJ databases">
        <title>Genome analysis and characterization of Microbaculum marinisediminis sp. nov., isolated from marine sediment.</title>
        <authorList>
            <person name="Du Z.-J."/>
            <person name="Ye Y.-Q."/>
            <person name="Zhang Z.-R."/>
            <person name="Yuan S.-M."/>
            <person name="Zhang X.-Y."/>
        </authorList>
    </citation>
    <scope>NUCLEOTIDE SEQUENCE [LARGE SCALE GENOMIC DNA]</scope>
    <source>
        <strain evidence="2 3">SDUM1044001</strain>
    </source>
</reference>
<dbReference type="InterPro" id="IPR022201">
    <property type="entry name" value="DUF3726"/>
</dbReference>
<protein>
    <submittedName>
        <fullName evidence="2">DUF3726 domain-containing protein</fullName>
    </submittedName>
</protein>